<feature type="active site" description="Charge relay system" evidence="4">
    <location>
        <position position="101"/>
    </location>
</feature>
<proteinExistence type="inferred from homology"/>
<dbReference type="PROSITE" id="PS51892">
    <property type="entry name" value="SUBTILASE"/>
    <property type="match status" value="1"/>
</dbReference>
<name>A0ABZ2RGW2_ECTME</name>
<evidence type="ECO:0000256" key="1">
    <source>
        <dbReference type="ARBA" id="ARBA00022670"/>
    </source>
</evidence>
<evidence type="ECO:0000256" key="2">
    <source>
        <dbReference type="ARBA" id="ARBA00022801"/>
    </source>
</evidence>
<evidence type="ECO:0000259" key="7">
    <source>
        <dbReference type="Pfam" id="PF00082"/>
    </source>
</evidence>
<feature type="chain" id="PRO_5045899453" evidence="6">
    <location>
        <begin position="23"/>
        <end position="498"/>
    </location>
</feature>
<dbReference type="SUPFAM" id="SSF52743">
    <property type="entry name" value="Subtilisin-like"/>
    <property type="match status" value="1"/>
</dbReference>
<dbReference type="InterPro" id="IPR022398">
    <property type="entry name" value="Peptidase_S8_His-AS"/>
</dbReference>
<feature type="active site" description="Charge relay system" evidence="4">
    <location>
        <position position="140"/>
    </location>
</feature>
<keyword evidence="9" id="KW-1185">Reference proteome</keyword>
<keyword evidence="3 4" id="KW-0720">Serine protease</keyword>
<protein>
    <submittedName>
        <fullName evidence="8">S8 family serine peptidase</fullName>
    </submittedName>
</protein>
<gene>
    <name evidence="8" type="ORF">WG219_01830</name>
</gene>
<evidence type="ECO:0000313" key="8">
    <source>
        <dbReference type="EMBL" id="WXL26250.1"/>
    </source>
</evidence>
<organism evidence="8 9">
    <name type="scientific">Ectopseudomonas mendocina</name>
    <name type="common">Pseudomonas mendocina</name>
    <dbReference type="NCBI Taxonomy" id="300"/>
    <lineage>
        <taxon>Bacteria</taxon>
        <taxon>Pseudomonadati</taxon>
        <taxon>Pseudomonadota</taxon>
        <taxon>Gammaproteobacteria</taxon>
        <taxon>Pseudomonadales</taxon>
        <taxon>Pseudomonadaceae</taxon>
        <taxon>Ectopseudomonas</taxon>
    </lineage>
</organism>
<feature type="active site" description="Charge relay system" evidence="4">
    <location>
        <position position="361"/>
    </location>
</feature>
<reference evidence="8 9" key="1">
    <citation type="submission" date="2024-03" db="EMBL/GenBank/DDBJ databases">
        <title>Complete genome of BD2.</title>
        <authorList>
            <person name="Cao G."/>
        </authorList>
    </citation>
    <scope>NUCLEOTIDE SEQUENCE [LARGE SCALE GENOMIC DNA]</scope>
    <source>
        <strain evidence="8 9">BD2</strain>
    </source>
</reference>
<keyword evidence="2 4" id="KW-0378">Hydrolase</keyword>
<evidence type="ECO:0000256" key="6">
    <source>
        <dbReference type="SAM" id="SignalP"/>
    </source>
</evidence>
<dbReference type="InterPro" id="IPR023827">
    <property type="entry name" value="Peptidase_S8_Asp-AS"/>
</dbReference>
<dbReference type="Gene3D" id="3.40.50.200">
    <property type="entry name" value="Peptidase S8/S53 domain"/>
    <property type="match status" value="1"/>
</dbReference>
<comment type="similarity">
    <text evidence="4 5">Belongs to the peptidase S8 family.</text>
</comment>
<dbReference type="PANTHER" id="PTHR42884">
    <property type="entry name" value="PROPROTEIN CONVERTASE SUBTILISIN/KEXIN-RELATED"/>
    <property type="match status" value="1"/>
</dbReference>
<dbReference type="InterPro" id="IPR015500">
    <property type="entry name" value="Peptidase_S8_subtilisin-rel"/>
</dbReference>
<dbReference type="EMBL" id="CP148074">
    <property type="protein sequence ID" value="WXL26250.1"/>
    <property type="molecule type" value="Genomic_DNA"/>
</dbReference>
<dbReference type="Pfam" id="PF00082">
    <property type="entry name" value="Peptidase_S8"/>
    <property type="match status" value="1"/>
</dbReference>
<dbReference type="PRINTS" id="PR00723">
    <property type="entry name" value="SUBTILISIN"/>
</dbReference>
<sequence>MRLNTLALAITAALTTGVGALAQADESCKLLSVADQVDISRGSPERCLPGVNPLQNQQWHLLNNGQDAFSASVGVSGIDLNLWWAHRLGVLGQGINVAVVDDGIEILHPDLAENIRPGSKNFLNDSNDPTPALSAKGDSHGTSIAGIIAAVDNEIGVKGIAPKVKLQGFNYLKSQNAKNFLYSMGGSDASKDNRVFNQSFALTPINNTNGIDLANDLSEILFERKTLSADSSAVYVKSAGNGFLRFPYEDYTYSRSSQYAQPQLPFANSIAEHSRNNFWNMIISAVNANGTRSSYSSVGSNIFLSAPGGENGTEKPAIVTTDLTGCDMGSNRAEFASSNRLHHGAAQDPNCNYRGTMNGTSAAAPNASASAALLLSAFPELKAGDVRDVLARSATRIDPDHPSAVINVGQRQVVIFEGWEKNAAGLWFSPTYGFGLIDVNAALKLAANHKPLPPLVKLPWQKVTLNDTAQAAIPDVGNQPHQVLLSKNRSRLKVYRCC</sequence>
<dbReference type="PROSITE" id="PS00137">
    <property type="entry name" value="SUBTILASE_HIS"/>
    <property type="match status" value="1"/>
</dbReference>
<dbReference type="InterPro" id="IPR036852">
    <property type="entry name" value="Peptidase_S8/S53_dom_sf"/>
</dbReference>
<dbReference type="InterPro" id="IPR000209">
    <property type="entry name" value="Peptidase_S8/S53_dom"/>
</dbReference>
<evidence type="ECO:0000256" key="5">
    <source>
        <dbReference type="RuleBase" id="RU003355"/>
    </source>
</evidence>
<accession>A0ABZ2RGW2</accession>
<dbReference type="PANTHER" id="PTHR42884:SF14">
    <property type="entry name" value="NEUROENDOCRINE CONVERTASE 1"/>
    <property type="match status" value="1"/>
</dbReference>
<dbReference type="PROSITE" id="PS00138">
    <property type="entry name" value="SUBTILASE_SER"/>
    <property type="match status" value="1"/>
</dbReference>
<dbReference type="InterPro" id="IPR023828">
    <property type="entry name" value="Peptidase_S8_Ser-AS"/>
</dbReference>
<evidence type="ECO:0000313" key="9">
    <source>
        <dbReference type="Proteomes" id="UP001476583"/>
    </source>
</evidence>
<keyword evidence="6" id="KW-0732">Signal</keyword>
<evidence type="ECO:0000256" key="3">
    <source>
        <dbReference type="ARBA" id="ARBA00022825"/>
    </source>
</evidence>
<dbReference type="PROSITE" id="PS00136">
    <property type="entry name" value="SUBTILASE_ASP"/>
    <property type="match status" value="1"/>
</dbReference>
<feature type="signal peptide" evidence="6">
    <location>
        <begin position="1"/>
        <end position="22"/>
    </location>
</feature>
<dbReference type="Proteomes" id="UP001476583">
    <property type="component" value="Chromosome"/>
</dbReference>
<feature type="domain" description="Peptidase S8/S53" evidence="7">
    <location>
        <begin position="92"/>
        <end position="399"/>
    </location>
</feature>
<keyword evidence="1 4" id="KW-0645">Protease</keyword>
<evidence type="ECO:0000256" key="4">
    <source>
        <dbReference type="PROSITE-ProRule" id="PRU01240"/>
    </source>
</evidence>